<gene>
    <name evidence="1" type="ORF">SVIM_LOCUS406937</name>
</gene>
<reference evidence="1" key="1">
    <citation type="submission" date="2019-03" db="EMBL/GenBank/DDBJ databases">
        <authorList>
            <person name="Mank J."/>
            <person name="Almeida P."/>
        </authorList>
    </citation>
    <scope>NUCLEOTIDE SEQUENCE</scope>
    <source>
        <strain evidence="1">78183</strain>
    </source>
</reference>
<dbReference type="EMBL" id="CAADRP010001929">
    <property type="protein sequence ID" value="VFU56624.1"/>
    <property type="molecule type" value="Genomic_DNA"/>
</dbReference>
<dbReference type="AlphaFoldDB" id="A0A6N2MQI2"/>
<name>A0A6N2MQI2_SALVM</name>
<organism evidence="1">
    <name type="scientific">Salix viminalis</name>
    <name type="common">Common osier</name>
    <name type="synonym">Basket willow</name>
    <dbReference type="NCBI Taxonomy" id="40686"/>
    <lineage>
        <taxon>Eukaryota</taxon>
        <taxon>Viridiplantae</taxon>
        <taxon>Streptophyta</taxon>
        <taxon>Embryophyta</taxon>
        <taxon>Tracheophyta</taxon>
        <taxon>Spermatophyta</taxon>
        <taxon>Magnoliopsida</taxon>
        <taxon>eudicotyledons</taxon>
        <taxon>Gunneridae</taxon>
        <taxon>Pentapetalae</taxon>
        <taxon>rosids</taxon>
        <taxon>fabids</taxon>
        <taxon>Malpighiales</taxon>
        <taxon>Salicaceae</taxon>
        <taxon>Saliceae</taxon>
        <taxon>Salix</taxon>
    </lineage>
</organism>
<accession>A0A6N2MQI2</accession>
<evidence type="ECO:0000313" key="1">
    <source>
        <dbReference type="EMBL" id="VFU56624.1"/>
    </source>
</evidence>
<sequence length="74" mass="8470">MQHPNPHVLALPNLLEKAYSLMKSFILRRKVDINIIIGPLVGRNMAHRQCQICLVNFVLERSKIVLGPYKLLGH</sequence>
<proteinExistence type="predicted"/>
<protein>
    <submittedName>
        <fullName evidence="1">Uncharacterized protein</fullName>
    </submittedName>
</protein>